<protein>
    <submittedName>
        <fullName evidence="3">Porin family protein</fullName>
    </submittedName>
</protein>
<sequence length="259" mass="28510">MNIKRYISAFFAAAVVFCASAQGDTTPGLVWSALHALDYEVFAGVNIGGTSPIPLPAEIRSIDSYNPNLNLQLGAKATKWLGKDKKWGIGLGIIFESKGMKTKATVKNYGMEIIQEGSRLKGNWTGRVQTRYSSSLLTLPLTANYKINSRLKVSAGPYIGIAMNSNFDGYVYDGYLRENDPTGNKVSFEGDSRAAYDFSDDIRAFQWGAQAGVSWLAFRHLSVNANLTWGCNGIFKSSFKTITFTMYPIYLNLGFGYAF</sequence>
<accession>A0ABV4CW19</accession>
<organism evidence="3 4">
    <name type="scientific">Heminiphilus faecis</name>
    <dbReference type="NCBI Taxonomy" id="2601703"/>
    <lineage>
        <taxon>Bacteria</taxon>
        <taxon>Pseudomonadati</taxon>
        <taxon>Bacteroidota</taxon>
        <taxon>Bacteroidia</taxon>
        <taxon>Bacteroidales</taxon>
        <taxon>Muribaculaceae</taxon>
        <taxon>Heminiphilus</taxon>
    </lineage>
</organism>
<dbReference type="InterPro" id="IPR025665">
    <property type="entry name" value="Beta-barrel_OMP_2"/>
</dbReference>
<name>A0ABV4CW19_9BACT</name>
<dbReference type="Proteomes" id="UP001565200">
    <property type="component" value="Unassembled WGS sequence"/>
</dbReference>
<feature type="signal peptide" evidence="1">
    <location>
        <begin position="1"/>
        <end position="21"/>
    </location>
</feature>
<feature type="domain" description="Outer membrane protein beta-barrel" evidence="2">
    <location>
        <begin position="27"/>
        <end position="235"/>
    </location>
</feature>
<evidence type="ECO:0000313" key="3">
    <source>
        <dbReference type="EMBL" id="MEY8245583.1"/>
    </source>
</evidence>
<keyword evidence="1" id="KW-0732">Signal</keyword>
<proteinExistence type="predicted"/>
<evidence type="ECO:0000313" key="4">
    <source>
        <dbReference type="Proteomes" id="UP001565200"/>
    </source>
</evidence>
<dbReference type="Pfam" id="PF13568">
    <property type="entry name" value="OMP_b-brl_2"/>
    <property type="match status" value="1"/>
</dbReference>
<comment type="caution">
    <text evidence="3">The sequence shown here is derived from an EMBL/GenBank/DDBJ whole genome shotgun (WGS) entry which is preliminary data.</text>
</comment>
<keyword evidence="4" id="KW-1185">Reference proteome</keyword>
<gene>
    <name evidence="3" type="ORF">AAK873_08125</name>
</gene>
<dbReference type="EMBL" id="JBCLPP010000019">
    <property type="protein sequence ID" value="MEY8245583.1"/>
    <property type="molecule type" value="Genomic_DNA"/>
</dbReference>
<reference evidence="3 4" key="1">
    <citation type="submission" date="2024-03" db="EMBL/GenBank/DDBJ databases">
        <title>Mouse gut bacterial collection (mGBC) of GemPharmatech.</title>
        <authorList>
            <person name="He Y."/>
            <person name="Dong L."/>
            <person name="Wu D."/>
            <person name="Gao X."/>
            <person name="Lin Z."/>
        </authorList>
    </citation>
    <scope>NUCLEOTIDE SEQUENCE [LARGE SCALE GENOMIC DNA]</scope>
    <source>
        <strain evidence="3 4">54-13</strain>
    </source>
</reference>
<dbReference type="Gene3D" id="2.40.160.20">
    <property type="match status" value="1"/>
</dbReference>
<evidence type="ECO:0000259" key="2">
    <source>
        <dbReference type="Pfam" id="PF13568"/>
    </source>
</evidence>
<evidence type="ECO:0000256" key="1">
    <source>
        <dbReference type="SAM" id="SignalP"/>
    </source>
</evidence>
<feature type="chain" id="PRO_5047379928" evidence="1">
    <location>
        <begin position="22"/>
        <end position="259"/>
    </location>
</feature>